<evidence type="ECO:0000256" key="1">
    <source>
        <dbReference type="SAM" id="Coils"/>
    </source>
</evidence>
<dbReference type="EnsemblPlants" id="Ma02_t09000.2">
    <property type="protein sequence ID" value="Ma02_p09000.2"/>
    <property type="gene ID" value="Ma02_g09000"/>
</dbReference>
<proteinExistence type="predicted"/>
<dbReference type="Proteomes" id="UP000012960">
    <property type="component" value="Unplaced"/>
</dbReference>
<gene>
    <name evidence="3" type="ORF">GSMUA_64090.1</name>
</gene>
<accession>A0A804I0T6</accession>
<reference evidence="3" key="1">
    <citation type="submission" date="2021-03" db="EMBL/GenBank/DDBJ databases">
        <authorList>
            <consortium name="Genoscope - CEA"/>
            <person name="William W."/>
        </authorList>
    </citation>
    <scope>NUCLEOTIDE SEQUENCE</scope>
    <source>
        <strain evidence="3">Doubled-haploid Pahang</strain>
    </source>
</reference>
<dbReference type="Gramene" id="Ma02_t09000.2">
    <property type="protein sequence ID" value="Ma02_p09000.2"/>
    <property type="gene ID" value="Ma02_g09000"/>
</dbReference>
<dbReference type="AlphaFoldDB" id="A0A804I0T6"/>
<reference evidence="4" key="2">
    <citation type="submission" date="2021-05" db="UniProtKB">
        <authorList>
            <consortium name="EnsemblPlants"/>
        </authorList>
    </citation>
    <scope>IDENTIFICATION</scope>
    <source>
        <strain evidence="4">subsp. malaccensis</strain>
    </source>
</reference>
<dbReference type="PANTHER" id="PTHR33740">
    <property type="entry name" value="GPI-ANCHORED ADHESIN-LIKE PROTEIN"/>
    <property type="match status" value="1"/>
</dbReference>
<keyword evidence="5" id="KW-1185">Reference proteome</keyword>
<dbReference type="PANTHER" id="PTHR33740:SF1">
    <property type="entry name" value="SLH DOMAIN PROTEIN"/>
    <property type="match status" value="1"/>
</dbReference>
<keyword evidence="2" id="KW-0812">Transmembrane</keyword>
<dbReference type="OrthoDB" id="1931230at2759"/>
<evidence type="ECO:0000313" key="3">
    <source>
        <dbReference type="EMBL" id="CAG1861515.1"/>
    </source>
</evidence>
<keyword evidence="2" id="KW-1133">Transmembrane helix</keyword>
<dbReference type="EMBL" id="HG996467">
    <property type="protein sequence ID" value="CAG1861515.1"/>
    <property type="molecule type" value="Genomic_DNA"/>
</dbReference>
<sequence>MGSRLLASPPSLLASEPPRRLPIVAPRPPSRLFLRCRHLTSRRSPPPVCSVGSSWADSDESLNDSVGGWFVRKLRIEKEENVAARSRLHLAGIVASAAILLAALAYYRSAKRGFKFCFTVPFHTIYKNLMPVGSEKDPDNDITSTIFEVDQVSEINMDEETKSKENDSADSGARKQIIVPVAADTTQQEAVSVLKKLKIIENDVSTDGLCTRREYARWFVKANSMLERNPKHKILPKISAAGPFVTAFDDVNLDDPDFCCIQSLAEAGIVLSKLSALNSSSISDKGASGDSEKIYFYPESYISRFDLLNWKALLEYLFSSELDEKMLRTKGNFLDLSASSGASPQLLLDLMAGDNSITRRAFGNIRRLQPHKPVTTAQAAVVLTSGRTADAIQRELSRLEAENISRLQEAEEIRCELVQRGDIQRFWEEKLAKEQERHFEVEKDLEVIFLDLEDEKASLDGRLAEYAKEKAALDCQQHLLQCLKDEVEGMNDKLASERANFISEQQSLERFSADLCGKKDGIVEAKSILEAEIEATRILRSWVEEEALQMRNRADVLSQAVLRWQYTGVSGQSVTFSVDSNSSEIVLKPNGEQSVA</sequence>
<name>A0A804I0T6_MUSAM</name>
<evidence type="ECO:0000313" key="4">
    <source>
        <dbReference type="EnsemblPlants" id="Ma02_p09000.2"/>
    </source>
</evidence>
<organism evidence="4 5">
    <name type="scientific">Musa acuminata subsp. malaccensis</name>
    <name type="common">Wild banana</name>
    <name type="synonym">Musa malaccensis</name>
    <dbReference type="NCBI Taxonomy" id="214687"/>
    <lineage>
        <taxon>Eukaryota</taxon>
        <taxon>Viridiplantae</taxon>
        <taxon>Streptophyta</taxon>
        <taxon>Embryophyta</taxon>
        <taxon>Tracheophyta</taxon>
        <taxon>Spermatophyta</taxon>
        <taxon>Magnoliopsida</taxon>
        <taxon>Liliopsida</taxon>
        <taxon>Zingiberales</taxon>
        <taxon>Musaceae</taxon>
        <taxon>Musa</taxon>
    </lineage>
</organism>
<protein>
    <submittedName>
        <fullName evidence="3">(wild Malaysian banana) hypothetical protein</fullName>
    </submittedName>
</protein>
<feature type="transmembrane region" description="Helical" evidence="2">
    <location>
        <begin position="88"/>
        <end position="107"/>
    </location>
</feature>
<dbReference type="OMA" id="CFSNPLH"/>
<keyword evidence="1" id="KW-0175">Coiled coil</keyword>
<keyword evidence="2" id="KW-0472">Membrane</keyword>
<evidence type="ECO:0000256" key="2">
    <source>
        <dbReference type="SAM" id="Phobius"/>
    </source>
</evidence>
<evidence type="ECO:0000313" key="5">
    <source>
        <dbReference type="Proteomes" id="UP000012960"/>
    </source>
</evidence>
<feature type="coiled-coil region" evidence="1">
    <location>
        <begin position="449"/>
        <end position="500"/>
    </location>
</feature>
<dbReference type="InParanoid" id="A0A804I0T6"/>